<dbReference type="Pfam" id="PF04604">
    <property type="entry name" value="L_biotic_typeA"/>
    <property type="match status" value="1"/>
</dbReference>
<keyword evidence="3" id="KW-0883">Thioether bond</keyword>
<comment type="PTM">
    <text evidence="7">Maturation of lantibiotics involves the enzymatic conversion of Thr, and Ser into dehydrated AA and the formation of thioether bonds with cysteine. This is followed by membrane translocation and cleavage of the modified precursor.</text>
</comment>
<proteinExistence type="inferred from homology"/>
<reference evidence="8 10" key="1">
    <citation type="submission" date="2016-02" db="EMBL/GenBank/DDBJ databases">
        <authorList>
            <consortium name="Pathogen Informatics"/>
        </authorList>
    </citation>
    <scope>NUCLEOTIDE SEQUENCE [LARGE SCALE GENOMIC DNA]</scope>
    <source>
        <strain evidence="8 10">LSS23</strain>
    </source>
</reference>
<dbReference type="GO" id="GO:0042742">
    <property type="term" value="P:defense response to bacterium"/>
    <property type="evidence" value="ECO:0007669"/>
    <property type="project" value="UniProtKB-UniRule"/>
</dbReference>
<protein>
    <recommendedName>
        <fullName evidence="7">Lantibiotic</fullName>
    </recommendedName>
</protein>
<dbReference type="RefSeq" id="WP_044688461.1">
    <property type="nucleotide sequence ID" value="NZ_CEEW01000058.1"/>
</dbReference>
<evidence type="ECO:0000256" key="4">
    <source>
        <dbReference type="ARBA" id="ARBA00022789"/>
    </source>
</evidence>
<comment type="similarity">
    <text evidence="1 7">Belongs to the type A lantibiotic family.</text>
</comment>
<evidence type="ECO:0000313" key="9">
    <source>
        <dbReference type="EMBL" id="TII02277.1"/>
    </source>
</evidence>
<evidence type="ECO:0000313" key="8">
    <source>
        <dbReference type="EMBL" id="CYU84764.1"/>
    </source>
</evidence>
<evidence type="ECO:0000256" key="6">
    <source>
        <dbReference type="ARBA" id="ARBA00023048"/>
    </source>
</evidence>
<evidence type="ECO:0000256" key="1">
    <source>
        <dbReference type="ARBA" id="ARBA00009379"/>
    </source>
</evidence>
<reference evidence="9 11" key="2">
    <citation type="submission" date="2019-04" db="EMBL/GenBank/DDBJ databases">
        <title>Genome analysis of Streptococcus suis strain WUSS327.</title>
        <authorList>
            <person name="Chen H."/>
            <person name="Gao X."/>
            <person name="Wu Z."/>
        </authorList>
    </citation>
    <scope>NUCLEOTIDE SEQUENCE [LARGE SCALE GENOMIC DNA]</scope>
    <source>
        <strain evidence="9 11">WUSS327</strain>
    </source>
</reference>
<dbReference type="NCBIfam" id="NF040664">
    <property type="entry name" value="HEC_x9_TCC_lant"/>
    <property type="match status" value="1"/>
</dbReference>
<dbReference type="GO" id="GO:0005576">
    <property type="term" value="C:extracellular region"/>
    <property type="evidence" value="ECO:0007669"/>
    <property type="project" value="InterPro"/>
</dbReference>
<evidence type="ECO:0000256" key="7">
    <source>
        <dbReference type="RuleBase" id="RU362078"/>
    </source>
</evidence>
<organism evidence="8 10">
    <name type="scientific">Streptococcus suis</name>
    <dbReference type="NCBI Taxonomy" id="1307"/>
    <lineage>
        <taxon>Bacteria</taxon>
        <taxon>Bacillati</taxon>
        <taxon>Bacillota</taxon>
        <taxon>Bacilli</taxon>
        <taxon>Lactobacillales</taxon>
        <taxon>Streptococcaceae</taxon>
        <taxon>Streptococcus</taxon>
    </lineage>
</organism>
<keyword evidence="2 7" id="KW-0929">Antimicrobial</keyword>
<evidence type="ECO:0000313" key="10">
    <source>
        <dbReference type="Proteomes" id="UP000073434"/>
    </source>
</evidence>
<evidence type="ECO:0000256" key="3">
    <source>
        <dbReference type="ARBA" id="ARBA00022784"/>
    </source>
</evidence>
<dbReference type="AlphaFoldDB" id="A0A116LCF8"/>
<dbReference type="InterPro" id="IPR007682">
    <property type="entry name" value="Lantibiotic_typ-A_Lactobact"/>
</dbReference>
<evidence type="ECO:0000256" key="5">
    <source>
        <dbReference type="ARBA" id="ARBA00023022"/>
    </source>
</evidence>
<comment type="function">
    <text evidence="7">Lanthionine-containing peptide antibiotic (lantibiotic) active on Gram-positive bacteria. The bactericidal activity of lantibiotics is based on depolarization of energized bacterial cytoplasmic membranes, initiated by the formation of aqueous transmembrane pores.</text>
</comment>
<sequence>MKSTNNQSIVEIAAVNALQEVSMEELDQIIGAGNGVVLTLTHECNLATWTKKPKCC</sequence>
<gene>
    <name evidence="8" type="primary">sivA</name>
    <name evidence="8" type="ORF">ERS132385_01765</name>
    <name evidence="9" type="ORF">FAJ35_05130</name>
</gene>
<dbReference type="EMBL" id="SSXL01000015">
    <property type="protein sequence ID" value="TII02277.1"/>
    <property type="molecule type" value="Genomic_DNA"/>
</dbReference>
<keyword evidence="5 7" id="KW-0044">Antibiotic</keyword>
<dbReference type="Proteomes" id="UP000073434">
    <property type="component" value="Unassembled WGS sequence"/>
</dbReference>
<accession>A0A116LCF8</accession>
<dbReference type="EMBL" id="FIFW01000021">
    <property type="protein sequence ID" value="CYU84764.1"/>
    <property type="molecule type" value="Genomic_DNA"/>
</dbReference>
<dbReference type="GO" id="GO:0031640">
    <property type="term" value="P:killing of cells of another organism"/>
    <property type="evidence" value="ECO:0007669"/>
    <property type="project" value="UniProtKB-UniRule"/>
</dbReference>
<keyword evidence="4 7" id="KW-0425">Lantibiotic</keyword>
<evidence type="ECO:0000256" key="2">
    <source>
        <dbReference type="ARBA" id="ARBA00022529"/>
    </source>
</evidence>
<keyword evidence="6 7" id="KW-0078">Bacteriocin</keyword>
<dbReference type="Proteomes" id="UP000309259">
    <property type="component" value="Unassembled WGS sequence"/>
</dbReference>
<name>A0A116LCF8_STRSU</name>
<evidence type="ECO:0000313" key="11">
    <source>
        <dbReference type="Proteomes" id="UP000309259"/>
    </source>
</evidence>
<dbReference type="GO" id="GO:0005102">
    <property type="term" value="F:signaling receptor binding"/>
    <property type="evidence" value="ECO:0007669"/>
    <property type="project" value="UniProtKB-KW"/>
</dbReference>